<sequence>MEPARSVSLKSPDATITLMSSITATEPWPCTISTPRLMLRPAEPGDVSEFTRLWTDPDVRRFLGGPVAEQQLAAYREHFAGRPNLFAVVTRQDATVLGTVSIDPHSRFDGRREVSYSFLPEHWGQGYAREAVTAAVGWAFDHVPSDDPSVIAVTQEANSRSRRLLEVIGMHLISSFVEWGAPQAMYSLQRQGVRADQ</sequence>
<keyword evidence="3" id="KW-1185">Reference proteome</keyword>
<dbReference type="CDD" id="cd04301">
    <property type="entry name" value="NAT_SF"/>
    <property type="match status" value="1"/>
</dbReference>
<protein>
    <recommendedName>
        <fullName evidence="1">N-acetyltransferase domain-containing protein</fullName>
    </recommendedName>
</protein>
<dbReference type="PANTHER" id="PTHR43792">
    <property type="entry name" value="GNAT FAMILY, PUTATIVE (AFU_ORTHOLOGUE AFUA_3G00765)-RELATED-RELATED"/>
    <property type="match status" value="1"/>
</dbReference>
<feature type="domain" description="N-acetyltransferase" evidence="1">
    <location>
        <begin position="37"/>
        <end position="193"/>
    </location>
</feature>
<dbReference type="GO" id="GO:0016747">
    <property type="term" value="F:acyltransferase activity, transferring groups other than amino-acyl groups"/>
    <property type="evidence" value="ECO:0007669"/>
    <property type="project" value="InterPro"/>
</dbReference>
<evidence type="ECO:0000313" key="2">
    <source>
        <dbReference type="EMBL" id="OAH10850.1"/>
    </source>
</evidence>
<dbReference type="EMBL" id="LOHS01000117">
    <property type="protein sequence ID" value="OAH10850.1"/>
    <property type="molecule type" value="Genomic_DNA"/>
</dbReference>
<dbReference type="PANTHER" id="PTHR43792:SF1">
    <property type="entry name" value="N-ACETYLTRANSFERASE DOMAIN-CONTAINING PROTEIN"/>
    <property type="match status" value="1"/>
</dbReference>
<organism evidence="2 3">
    <name type="scientific">Streptomyces jeddahensis</name>
    <dbReference type="NCBI Taxonomy" id="1716141"/>
    <lineage>
        <taxon>Bacteria</taxon>
        <taxon>Bacillati</taxon>
        <taxon>Actinomycetota</taxon>
        <taxon>Actinomycetes</taxon>
        <taxon>Kitasatosporales</taxon>
        <taxon>Streptomycetaceae</taxon>
        <taxon>Streptomyces</taxon>
    </lineage>
</organism>
<dbReference type="Gene3D" id="3.40.630.30">
    <property type="match status" value="1"/>
</dbReference>
<evidence type="ECO:0000259" key="1">
    <source>
        <dbReference type="PROSITE" id="PS51186"/>
    </source>
</evidence>
<dbReference type="PATRIC" id="fig|1716141.3.peg.5982"/>
<reference evidence="2 3" key="1">
    <citation type="submission" date="2015-12" db="EMBL/GenBank/DDBJ databases">
        <title>Genome sequence of Streptomyces sp. G25.</title>
        <authorList>
            <person name="Poehlein A."/>
            <person name="Roettig A."/>
            <person name="Hiessl S."/>
            <person name="Hauschild P."/>
            <person name="Schauer J."/>
            <person name="Madkour M.H."/>
            <person name="Al-Ansari A.M."/>
            <person name="Almakishah N.H."/>
            <person name="Steinbuechel A."/>
            <person name="Daniel R."/>
        </authorList>
    </citation>
    <scope>NUCLEOTIDE SEQUENCE [LARGE SCALE GENOMIC DNA]</scope>
    <source>
        <strain evidence="3">G25(2015)</strain>
    </source>
</reference>
<dbReference type="Pfam" id="PF13302">
    <property type="entry name" value="Acetyltransf_3"/>
    <property type="match status" value="1"/>
</dbReference>
<accession>A0A177HJS0</accession>
<evidence type="ECO:0000313" key="3">
    <source>
        <dbReference type="Proteomes" id="UP000077381"/>
    </source>
</evidence>
<dbReference type="PROSITE" id="PS51186">
    <property type="entry name" value="GNAT"/>
    <property type="match status" value="1"/>
</dbReference>
<proteinExistence type="predicted"/>
<dbReference type="Proteomes" id="UP000077381">
    <property type="component" value="Unassembled WGS sequence"/>
</dbReference>
<gene>
    <name evidence="2" type="ORF">STSP_56920</name>
</gene>
<dbReference type="InterPro" id="IPR000182">
    <property type="entry name" value="GNAT_dom"/>
</dbReference>
<dbReference type="AlphaFoldDB" id="A0A177HJS0"/>
<dbReference type="SUPFAM" id="SSF55729">
    <property type="entry name" value="Acyl-CoA N-acyltransferases (Nat)"/>
    <property type="match status" value="1"/>
</dbReference>
<dbReference type="InterPro" id="IPR051531">
    <property type="entry name" value="N-acetyltransferase"/>
</dbReference>
<dbReference type="STRING" id="1716141.STSP_56920"/>
<name>A0A177HJS0_9ACTN</name>
<comment type="caution">
    <text evidence="2">The sequence shown here is derived from an EMBL/GenBank/DDBJ whole genome shotgun (WGS) entry which is preliminary data.</text>
</comment>
<dbReference type="InterPro" id="IPR016181">
    <property type="entry name" value="Acyl_CoA_acyltransferase"/>
</dbReference>